<keyword evidence="2" id="KW-1185">Reference proteome</keyword>
<protein>
    <submittedName>
        <fullName evidence="1">Uncharacterized protein</fullName>
    </submittedName>
</protein>
<reference evidence="1" key="1">
    <citation type="submission" date="2021-02" db="EMBL/GenBank/DDBJ databases">
        <authorList>
            <consortium name="DOE Joint Genome Institute"/>
            <person name="Ahrendt S."/>
            <person name="Looney B.P."/>
            <person name="Miyauchi S."/>
            <person name="Morin E."/>
            <person name="Drula E."/>
            <person name="Courty P.E."/>
            <person name="Chicoki N."/>
            <person name="Fauchery L."/>
            <person name="Kohler A."/>
            <person name="Kuo A."/>
            <person name="Labutti K."/>
            <person name="Pangilinan J."/>
            <person name="Lipzen A."/>
            <person name="Riley R."/>
            <person name="Andreopoulos W."/>
            <person name="He G."/>
            <person name="Johnson J."/>
            <person name="Barry K.W."/>
            <person name="Grigoriev I.V."/>
            <person name="Nagy L."/>
            <person name="Hibbett D."/>
            <person name="Henrissat B."/>
            <person name="Matheny P.B."/>
            <person name="Labbe J."/>
            <person name="Martin F."/>
        </authorList>
    </citation>
    <scope>NUCLEOTIDE SEQUENCE</scope>
    <source>
        <strain evidence="1">FP105234-sp</strain>
    </source>
</reference>
<sequence length="355" mass="40477">MAIDVPLDVHNLIIEWVFRSSQGTAVDWVNRSPERRAVDLATLCACALVCRAWTPTAQRLIFRRVICFSLDDHQCNIQLLVRTLCTRPHLAAHVRYIHITWPSRPDYGSVCLDLLEICRHVEGISFQGGVDDNQVMSAELEARMRAIQLKPVVLDMFGLSPTHCRTIVNMWPGARMLKFNAYYNHPLPPTVEALEIYGEGALNCLSHSHPLPALRYLCLITPWWQGTLAKHLISTGILPQLQSLRIKDDFPPPEVLKQLTQLRTLIVSPPTKPITLPPSLRHVGYHLWVALMPRVRAKLVVDPLRMLPELKLVTVEGLPRQHVRALEGMCREKCVDFVTYAEPVCFEQPRHTDWI</sequence>
<accession>A0ACB8RHI8</accession>
<proteinExistence type="predicted"/>
<gene>
    <name evidence="1" type="ORF">FA95DRAFT_405517</name>
</gene>
<organism evidence="1 2">
    <name type="scientific">Auriscalpium vulgare</name>
    <dbReference type="NCBI Taxonomy" id="40419"/>
    <lineage>
        <taxon>Eukaryota</taxon>
        <taxon>Fungi</taxon>
        <taxon>Dikarya</taxon>
        <taxon>Basidiomycota</taxon>
        <taxon>Agaricomycotina</taxon>
        <taxon>Agaricomycetes</taxon>
        <taxon>Russulales</taxon>
        <taxon>Auriscalpiaceae</taxon>
        <taxon>Auriscalpium</taxon>
    </lineage>
</organism>
<dbReference type="EMBL" id="MU276020">
    <property type="protein sequence ID" value="KAI0043382.1"/>
    <property type="molecule type" value="Genomic_DNA"/>
</dbReference>
<reference evidence="1" key="2">
    <citation type="journal article" date="2022" name="New Phytol.">
        <title>Evolutionary transition to the ectomycorrhizal habit in the genomes of a hyperdiverse lineage of mushroom-forming fungi.</title>
        <authorList>
            <person name="Looney B."/>
            <person name="Miyauchi S."/>
            <person name="Morin E."/>
            <person name="Drula E."/>
            <person name="Courty P.E."/>
            <person name="Kohler A."/>
            <person name="Kuo A."/>
            <person name="LaButti K."/>
            <person name="Pangilinan J."/>
            <person name="Lipzen A."/>
            <person name="Riley R."/>
            <person name="Andreopoulos W."/>
            <person name="He G."/>
            <person name="Johnson J."/>
            <person name="Nolan M."/>
            <person name="Tritt A."/>
            <person name="Barry K.W."/>
            <person name="Grigoriev I.V."/>
            <person name="Nagy L.G."/>
            <person name="Hibbett D."/>
            <person name="Henrissat B."/>
            <person name="Matheny P.B."/>
            <person name="Labbe J."/>
            <person name="Martin F.M."/>
        </authorList>
    </citation>
    <scope>NUCLEOTIDE SEQUENCE</scope>
    <source>
        <strain evidence="1">FP105234-sp</strain>
    </source>
</reference>
<evidence type="ECO:0000313" key="2">
    <source>
        <dbReference type="Proteomes" id="UP000814033"/>
    </source>
</evidence>
<comment type="caution">
    <text evidence="1">The sequence shown here is derived from an EMBL/GenBank/DDBJ whole genome shotgun (WGS) entry which is preliminary data.</text>
</comment>
<evidence type="ECO:0000313" key="1">
    <source>
        <dbReference type="EMBL" id="KAI0043382.1"/>
    </source>
</evidence>
<dbReference type="Proteomes" id="UP000814033">
    <property type="component" value="Unassembled WGS sequence"/>
</dbReference>
<name>A0ACB8RHI8_9AGAM</name>